<name>A0A1I8A5L0_9BILA</name>
<reference evidence="2" key="1">
    <citation type="submission" date="2016-11" db="UniProtKB">
        <authorList>
            <consortium name="WormBaseParasite"/>
        </authorList>
    </citation>
    <scope>IDENTIFICATION</scope>
</reference>
<dbReference type="WBParaSite" id="L893_g32809.t1">
    <property type="protein sequence ID" value="L893_g32809.t1"/>
    <property type="gene ID" value="L893_g32809"/>
</dbReference>
<evidence type="ECO:0000313" key="1">
    <source>
        <dbReference type="Proteomes" id="UP000095287"/>
    </source>
</evidence>
<organism evidence="1 2">
    <name type="scientific">Steinernema glaseri</name>
    <dbReference type="NCBI Taxonomy" id="37863"/>
    <lineage>
        <taxon>Eukaryota</taxon>
        <taxon>Metazoa</taxon>
        <taxon>Ecdysozoa</taxon>
        <taxon>Nematoda</taxon>
        <taxon>Chromadorea</taxon>
        <taxon>Rhabditida</taxon>
        <taxon>Tylenchina</taxon>
        <taxon>Panagrolaimomorpha</taxon>
        <taxon>Strongyloidoidea</taxon>
        <taxon>Steinernematidae</taxon>
        <taxon>Steinernema</taxon>
    </lineage>
</organism>
<sequence length="317" mass="35765">MKPSSVLSITTNDRECKWNIHFAIKGDQVQCVFMNLWDARCATFEEFVHSNERTGLLEISDDMIKREAQHVCTLSISDIPKLVKCIRPNSNGECHGLIVENSYADSLIYKCLLQECHTNIRFLELTIPFCPEIGMTFLEDQIRSGALVMLQPVGTWPEELIDLVKEFVQQPQFQWFCINKLTGLVIPLNLNFLKTMLLDWEEFASAYGPKELRFNPTFTHAEVAAFRGAMVQTDGYTILFRGDSNSIAVMDFGGEVSDELVARYPQSFGYRLDGSRVQHASLRLLKCCCANPATPAIDGGDQCFYCALVLDGEMDVS</sequence>
<dbReference type="AlphaFoldDB" id="A0A1I8A5L0"/>
<dbReference type="Proteomes" id="UP000095287">
    <property type="component" value="Unplaced"/>
</dbReference>
<keyword evidence="1" id="KW-1185">Reference proteome</keyword>
<accession>A0A1I8A5L0</accession>
<evidence type="ECO:0000313" key="2">
    <source>
        <dbReference type="WBParaSite" id="L893_g32809.t1"/>
    </source>
</evidence>
<proteinExistence type="predicted"/>
<protein>
    <submittedName>
        <fullName evidence="2">FBA_2 domain-containing protein</fullName>
    </submittedName>
</protein>